<dbReference type="Gene3D" id="3.40.50.720">
    <property type="entry name" value="NAD(P)-binding Rossmann-like Domain"/>
    <property type="match status" value="1"/>
</dbReference>
<evidence type="ECO:0000313" key="2">
    <source>
        <dbReference type="EMBL" id="GGC07515.1"/>
    </source>
</evidence>
<dbReference type="Pfam" id="PF00534">
    <property type="entry name" value="Glycos_transf_1"/>
    <property type="match status" value="1"/>
</dbReference>
<dbReference type="Proteomes" id="UP000629025">
    <property type="component" value="Unassembled WGS sequence"/>
</dbReference>
<dbReference type="Gene3D" id="3.40.50.2000">
    <property type="entry name" value="Glycogen Phosphorylase B"/>
    <property type="match status" value="2"/>
</dbReference>
<dbReference type="PANTHER" id="PTHR45947">
    <property type="entry name" value="SULFOQUINOVOSYL TRANSFERASE SQD2"/>
    <property type="match status" value="1"/>
</dbReference>
<dbReference type="EMBL" id="BMIJ01000008">
    <property type="protein sequence ID" value="GGC07515.1"/>
    <property type="molecule type" value="Genomic_DNA"/>
</dbReference>
<comment type="caution">
    <text evidence="2">The sequence shown here is derived from an EMBL/GenBank/DDBJ whole genome shotgun (WGS) entry which is preliminary data.</text>
</comment>
<name>A0ABQ1KS62_9GAMM</name>
<organism evidence="2 3">
    <name type="scientific">Marinobacterium zhoushanense</name>
    <dbReference type="NCBI Taxonomy" id="1679163"/>
    <lineage>
        <taxon>Bacteria</taxon>
        <taxon>Pseudomonadati</taxon>
        <taxon>Pseudomonadota</taxon>
        <taxon>Gammaproteobacteria</taxon>
        <taxon>Oceanospirillales</taxon>
        <taxon>Oceanospirillaceae</taxon>
        <taxon>Marinobacterium</taxon>
    </lineage>
</organism>
<dbReference type="InterPro" id="IPR001296">
    <property type="entry name" value="Glyco_trans_1"/>
</dbReference>
<protein>
    <recommendedName>
        <fullName evidence="1">Glycosyl transferase family 1 domain-containing protein</fullName>
    </recommendedName>
</protein>
<gene>
    <name evidence="2" type="ORF">GCM10011352_37240</name>
</gene>
<feature type="domain" description="Glycosyl transferase family 1" evidence="1">
    <location>
        <begin position="203"/>
        <end position="360"/>
    </location>
</feature>
<dbReference type="InterPro" id="IPR050194">
    <property type="entry name" value="Glycosyltransferase_grp1"/>
</dbReference>
<dbReference type="CDD" id="cd03801">
    <property type="entry name" value="GT4_PimA-like"/>
    <property type="match status" value="1"/>
</dbReference>
<dbReference type="SUPFAM" id="SSF53756">
    <property type="entry name" value="UDP-Glycosyltransferase/glycogen phosphorylase"/>
    <property type="match status" value="1"/>
</dbReference>
<sequence length="482" mass="53965">MNVKTKPSRLLYVVPDFFPSASGYAHACENFIYAVANLGYEVLILSFKPAELPTPHDNIAIKSILRSNRDEMKTIFKEQLGSNWDALIIETFENSDVCNWLIDTLNIPLVSTAVRIHAATETEIYASTPNEYYSRMFDEAKCLASKVPNIWSTTNYYIDFFKDQYGLTQVEGYLKRYSIIPNIPGKRKKELLPEPSAHLIDILSKNNKNKTLFALGRMSEQGVSQKNFRTLLDAIAIAQDELKKLGSKVLIIGDGELRRSLEIQARSINISDLVSFVSELSHEDILHLTRISHAGILISTYEGHSMFSVECLSNGLPLLFSEKTGIAEYIEHGKTGVSVDPNDPFSVAEGLIEITRGEHNKDSIKSQYLQKFGQEITISKCKFIIDQLASRSKYPKAIVFGTGGYLNKVIEKINRNFNIVAFADNSIEKQGNSLFGAPIIAPSHIHSIDHDLVILASSATESIKAQLIELKIQKENIIKLDM</sequence>
<dbReference type="RefSeq" id="WP_188751111.1">
    <property type="nucleotide sequence ID" value="NZ_BMIJ01000008.1"/>
</dbReference>
<reference evidence="3" key="1">
    <citation type="journal article" date="2019" name="Int. J. Syst. Evol. Microbiol.">
        <title>The Global Catalogue of Microorganisms (GCM) 10K type strain sequencing project: providing services to taxonomists for standard genome sequencing and annotation.</title>
        <authorList>
            <consortium name="The Broad Institute Genomics Platform"/>
            <consortium name="The Broad Institute Genome Sequencing Center for Infectious Disease"/>
            <person name="Wu L."/>
            <person name="Ma J."/>
        </authorList>
    </citation>
    <scope>NUCLEOTIDE SEQUENCE [LARGE SCALE GENOMIC DNA]</scope>
    <source>
        <strain evidence="3">CGMCC 1.15341</strain>
    </source>
</reference>
<accession>A0ABQ1KS62</accession>
<dbReference type="PANTHER" id="PTHR45947:SF3">
    <property type="entry name" value="SULFOQUINOVOSYL TRANSFERASE SQD2"/>
    <property type="match status" value="1"/>
</dbReference>
<proteinExistence type="predicted"/>
<evidence type="ECO:0000259" key="1">
    <source>
        <dbReference type="Pfam" id="PF00534"/>
    </source>
</evidence>
<keyword evidence="3" id="KW-1185">Reference proteome</keyword>
<evidence type="ECO:0000313" key="3">
    <source>
        <dbReference type="Proteomes" id="UP000629025"/>
    </source>
</evidence>